<keyword evidence="3 6" id="KW-1133">Transmembrane helix</keyword>
<keyword evidence="5" id="KW-0046">Antibiotic resistance</keyword>
<organism evidence="8 9">
    <name type="scientific">Streptomyces longwoodensis</name>
    <dbReference type="NCBI Taxonomy" id="68231"/>
    <lineage>
        <taxon>Bacteria</taxon>
        <taxon>Bacillati</taxon>
        <taxon>Actinomycetota</taxon>
        <taxon>Actinomycetes</taxon>
        <taxon>Kitasatosporales</taxon>
        <taxon>Streptomycetaceae</taxon>
        <taxon>Streptomyces</taxon>
    </lineage>
</organism>
<keyword evidence="4 6" id="KW-0472">Membrane</keyword>
<keyword evidence="9" id="KW-1185">Reference proteome</keyword>
<comment type="caution">
    <text evidence="6">Lacks conserved residue(s) required for the propagation of feature annotation.</text>
</comment>
<dbReference type="PANTHER" id="PTHR43229">
    <property type="entry name" value="NODULATION PROTEIN J"/>
    <property type="match status" value="1"/>
</dbReference>
<feature type="transmembrane region" description="Helical" evidence="6">
    <location>
        <begin position="111"/>
        <end position="129"/>
    </location>
</feature>
<dbReference type="InterPro" id="IPR051784">
    <property type="entry name" value="Nod_factor_ABC_transporter"/>
</dbReference>
<comment type="caution">
    <text evidence="8">The sequence shown here is derived from an EMBL/GenBank/DDBJ whole genome shotgun (WGS) entry which is preliminary data.</text>
</comment>
<feature type="transmembrane region" description="Helical" evidence="6">
    <location>
        <begin position="25"/>
        <end position="46"/>
    </location>
</feature>
<name>A0A101QPV7_9ACTN</name>
<sequence length="261" mass="27314">MIVLADGLTLVERKLLHLRHQPGTLVAMLVMPAVMVVLFGFVFGSAIKVPGGGNYREYLMPGLFVMTGVFALSSAMVDVATDQGRGVTDRLRSMPTARAAVPVGQTGADTVTGLFGLLILMASGLAFGWRAHHGLGHALGAIGVLLLFRYTMSWVGTYLGLIMPSAQTADALAPLTLPLSMLSNAFVPTDGMPGWLRVVCEGNPLSAAVAACRSLFGNPGAAAAGGSWPLTHPLAATLLWSAFLLAVFVPLSVRRFTRAGL</sequence>
<evidence type="ECO:0000259" key="7">
    <source>
        <dbReference type="PROSITE" id="PS51012"/>
    </source>
</evidence>
<evidence type="ECO:0000313" key="9">
    <source>
        <dbReference type="Proteomes" id="UP000053271"/>
    </source>
</evidence>
<dbReference type="GeneID" id="91429168"/>
<dbReference type="InterPro" id="IPR000412">
    <property type="entry name" value="ABC_2_transport"/>
</dbReference>
<evidence type="ECO:0000256" key="1">
    <source>
        <dbReference type="ARBA" id="ARBA00004141"/>
    </source>
</evidence>
<accession>A0A101QPV7</accession>
<evidence type="ECO:0000256" key="4">
    <source>
        <dbReference type="ARBA" id="ARBA00023136"/>
    </source>
</evidence>
<dbReference type="InterPro" id="IPR047817">
    <property type="entry name" value="ABC2_TM_bact-type"/>
</dbReference>
<feature type="domain" description="ABC transmembrane type-2" evidence="7">
    <location>
        <begin position="23"/>
        <end position="259"/>
    </location>
</feature>
<dbReference type="GO" id="GO:0043190">
    <property type="term" value="C:ATP-binding cassette (ABC) transporter complex"/>
    <property type="evidence" value="ECO:0007669"/>
    <property type="project" value="InterPro"/>
</dbReference>
<dbReference type="EMBL" id="LMWS01000043">
    <property type="protein sequence ID" value="KUN33843.1"/>
    <property type="molecule type" value="Genomic_DNA"/>
</dbReference>
<dbReference type="Pfam" id="PF01061">
    <property type="entry name" value="ABC2_membrane"/>
    <property type="match status" value="1"/>
</dbReference>
<feature type="transmembrane region" description="Helical" evidence="6">
    <location>
        <begin position="234"/>
        <end position="253"/>
    </location>
</feature>
<dbReference type="PANTHER" id="PTHR43229:SF2">
    <property type="entry name" value="NODULATION PROTEIN J"/>
    <property type="match status" value="1"/>
</dbReference>
<evidence type="ECO:0000256" key="5">
    <source>
        <dbReference type="ARBA" id="ARBA00023251"/>
    </source>
</evidence>
<feature type="transmembrane region" description="Helical" evidence="6">
    <location>
        <begin position="58"/>
        <end position="77"/>
    </location>
</feature>
<keyword evidence="2 6" id="KW-0812">Transmembrane</keyword>
<comment type="similarity">
    <text evidence="6">Belongs to the ABC-2 integral membrane protein family.</text>
</comment>
<keyword evidence="6" id="KW-1003">Cell membrane</keyword>
<dbReference type="RefSeq" id="WP_067240821.1">
    <property type="nucleotide sequence ID" value="NZ_KQ948563.1"/>
</dbReference>
<keyword evidence="6" id="KW-0813">Transport</keyword>
<feature type="transmembrane region" description="Helical" evidence="6">
    <location>
        <begin position="136"/>
        <end position="155"/>
    </location>
</feature>
<evidence type="ECO:0000256" key="3">
    <source>
        <dbReference type="ARBA" id="ARBA00022989"/>
    </source>
</evidence>
<protein>
    <recommendedName>
        <fullName evidence="6">Transport permease protein</fullName>
    </recommendedName>
</protein>
<dbReference type="STRING" id="68231.AQJ30_31800"/>
<evidence type="ECO:0000256" key="6">
    <source>
        <dbReference type="RuleBase" id="RU361157"/>
    </source>
</evidence>
<dbReference type="PROSITE" id="PS51012">
    <property type="entry name" value="ABC_TM2"/>
    <property type="match status" value="1"/>
</dbReference>
<dbReference type="Proteomes" id="UP000053271">
    <property type="component" value="Unassembled WGS sequence"/>
</dbReference>
<comment type="subcellular location">
    <subcellularLocation>
        <location evidence="6">Cell membrane</location>
        <topology evidence="6">Multi-pass membrane protein</topology>
    </subcellularLocation>
    <subcellularLocation>
        <location evidence="1">Membrane</location>
        <topology evidence="1">Multi-pass membrane protein</topology>
    </subcellularLocation>
</comment>
<dbReference type="AlphaFoldDB" id="A0A101QPV7"/>
<dbReference type="GO" id="GO:0140359">
    <property type="term" value="F:ABC-type transporter activity"/>
    <property type="evidence" value="ECO:0007669"/>
    <property type="project" value="InterPro"/>
</dbReference>
<dbReference type="PIRSF" id="PIRSF006648">
    <property type="entry name" value="DrrB"/>
    <property type="match status" value="1"/>
</dbReference>
<evidence type="ECO:0000256" key="2">
    <source>
        <dbReference type="ARBA" id="ARBA00022692"/>
    </source>
</evidence>
<dbReference type="GO" id="GO:0046677">
    <property type="term" value="P:response to antibiotic"/>
    <property type="evidence" value="ECO:0007669"/>
    <property type="project" value="UniProtKB-KW"/>
</dbReference>
<evidence type="ECO:0000313" key="8">
    <source>
        <dbReference type="EMBL" id="KUN33843.1"/>
    </source>
</evidence>
<dbReference type="InterPro" id="IPR013525">
    <property type="entry name" value="ABC2_TM"/>
</dbReference>
<reference evidence="8 9" key="1">
    <citation type="submission" date="2015-10" db="EMBL/GenBank/DDBJ databases">
        <title>Draft genome sequence of Streptomyces longwoodensis DSM 41677, type strain for the species Streptomyces longwoodensis.</title>
        <authorList>
            <person name="Ruckert C."/>
            <person name="Winkler A."/>
            <person name="Kalinowski J."/>
            <person name="Kampfer P."/>
            <person name="Glaeser S."/>
        </authorList>
    </citation>
    <scope>NUCLEOTIDE SEQUENCE [LARGE SCALE GENOMIC DNA]</scope>
    <source>
        <strain evidence="8 9">DSM 41677</strain>
    </source>
</reference>
<proteinExistence type="inferred from homology"/>
<gene>
    <name evidence="8" type="ORF">AQJ30_31800</name>
</gene>